<dbReference type="EMBL" id="JASEJX010000038">
    <property type="protein sequence ID" value="KAK4509720.1"/>
    <property type="molecule type" value="Genomic_DNA"/>
</dbReference>
<comment type="caution">
    <text evidence="2">The sequence shown here is derived from an EMBL/GenBank/DDBJ whole genome shotgun (WGS) entry which is preliminary data.</text>
</comment>
<gene>
    <name evidence="2" type="ORF">ATC70_007022</name>
</gene>
<reference evidence="2 3" key="1">
    <citation type="submission" date="2022-11" db="EMBL/GenBank/DDBJ databases">
        <title>Mucor velutinosus strain NIH1002 WGS.</title>
        <authorList>
            <person name="Subramanian P."/>
            <person name="Mullikin J.C."/>
            <person name="Segre J.A."/>
            <person name="Zelazny A.M."/>
        </authorList>
    </citation>
    <scope>NUCLEOTIDE SEQUENCE [LARGE SCALE GENOMIC DNA]</scope>
    <source>
        <strain evidence="2 3">NIH1002</strain>
    </source>
</reference>
<keyword evidence="3" id="KW-1185">Reference proteome</keyword>
<dbReference type="PANTHER" id="PTHR10335">
    <property type="entry name" value="RRNA 2-O-METHYLTRANSFERASE FIBRILLARIN"/>
    <property type="match status" value="1"/>
</dbReference>
<evidence type="ECO:0000313" key="2">
    <source>
        <dbReference type="EMBL" id="KAK4509720.1"/>
    </source>
</evidence>
<dbReference type="InterPro" id="IPR018812">
    <property type="entry name" value="SAK_HAD"/>
</dbReference>
<accession>A0AAN7HQ92</accession>
<protein>
    <recommendedName>
        <fullName evidence="1">Swiss Army Knife RNA repair protein HAD domain-containing protein</fullName>
    </recommendedName>
</protein>
<proteinExistence type="predicted"/>
<organism evidence="2 3">
    <name type="scientific">Mucor velutinosus</name>
    <dbReference type="NCBI Taxonomy" id="708070"/>
    <lineage>
        <taxon>Eukaryota</taxon>
        <taxon>Fungi</taxon>
        <taxon>Fungi incertae sedis</taxon>
        <taxon>Mucoromycota</taxon>
        <taxon>Mucoromycotina</taxon>
        <taxon>Mucoromycetes</taxon>
        <taxon>Mucorales</taxon>
        <taxon>Mucorineae</taxon>
        <taxon>Mucoraceae</taxon>
        <taxon>Mucor</taxon>
    </lineage>
</organism>
<dbReference type="GO" id="GO:0008649">
    <property type="term" value="F:rRNA methyltransferase activity"/>
    <property type="evidence" value="ECO:0007669"/>
    <property type="project" value="TreeGrafter"/>
</dbReference>
<evidence type="ECO:0000259" key="1">
    <source>
        <dbReference type="Pfam" id="PF10307"/>
    </source>
</evidence>
<dbReference type="Pfam" id="PF10307">
    <property type="entry name" value="HAD_SAK_1"/>
    <property type="match status" value="1"/>
</dbReference>
<evidence type="ECO:0000313" key="3">
    <source>
        <dbReference type="Proteomes" id="UP001304243"/>
    </source>
</evidence>
<dbReference type="AlphaFoldDB" id="A0AAN7HQ92"/>
<name>A0AAN7HQ92_9FUNG</name>
<dbReference type="Proteomes" id="UP001304243">
    <property type="component" value="Unassembled WGS sequence"/>
</dbReference>
<dbReference type="GO" id="GO:0000494">
    <property type="term" value="P:box C/D sno(s)RNA 3'-end processing"/>
    <property type="evidence" value="ECO:0007669"/>
    <property type="project" value="TreeGrafter"/>
</dbReference>
<dbReference type="GO" id="GO:1990259">
    <property type="term" value="F:histone H2AQ104 methyltransferase activity"/>
    <property type="evidence" value="ECO:0007669"/>
    <property type="project" value="TreeGrafter"/>
</dbReference>
<dbReference type="GO" id="GO:0031428">
    <property type="term" value="C:box C/D methylation guide snoRNP complex"/>
    <property type="evidence" value="ECO:0007669"/>
    <property type="project" value="TreeGrafter"/>
</dbReference>
<dbReference type="GeneID" id="89950708"/>
<dbReference type="GO" id="GO:0032040">
    <property type="term" value="C:small-subunit processome"/>
    <property type="evidence" value="ECO:0007669"/>
    <property type="project" value="TreeGrafter"/>
</dbReference>
<dbReference type="RefSeq" id="XP_064676386.1">
    <property type="nucleotide sequence ID" value="XM_064826288.1"/>
</dbReference>
<dbReference type="GO" id="GO:0003723">
    <property type="term" value="F:RNA binding"/>
    <property type="evidence" value="ECO:0007669"/>
    <property type="project" value="TreeGrafter"/>
</dbReference>
<dbReference type="PANTHER" id="PTHR10335:SF23">
    <property type="entry name" value="OB FOLD-CONTAINING PROTEIN, NUCLEIC ACID BINDING"/>
    <property type="match status" value="1"/>
</dbReference>
<feature type="domain" description="Swiss Army Knife RNA repair protein HAD" evidence="1">
    <location>
        <begin position="58"/>
        <end position="264"/>
    </location>
</feature>
<sequence>MSKLDDSMRMHISDISDLEKEVLSRQLQHSPFRRSHQARDRHITTLDIFDFDSTLFLSPLLSPNIWHSSFINAITTENLLGPGWWRDIRSLQLHLDRDESSTPWCSFWNEDIVTQVRASMADPSHLTVLLTGRRYHPFHALMDNMLASKGLAFDIVGLRPDPESDAPDHPTGLRFNHEPNVFETTMHFKTSFIVNILHNYPSLTDIVMWDDRRSHIRIFKEYLNKLKELGFVKRGEMMSVVPARPKYNPEWEHKTVKSMLETHNDAVLALHRAGKPFTEPSVVIENHGQMISSANTYSLKKIDWLIVLNLPPSVTTCLRSVFEPLYHQDVLSSAAGSLSGAPTWQSANAEEPVFFGDQVLLAVNTKEIATRLEQEHGIVVGRELNFKVVARSVGTRDHGMYLQVQIKDARFTLPLWYKPSSFNYLLVQNVDWIPLLDSVQLDEPSLKGVVDYHHLLTVERLEDLCPN</sequence>